<dbReference type="Pfam" id="PF14200">
    <property type="entry name" value="RicinB_lectin_2"/>
    <property type="match status" value="1"/>
</dbReference>
<dbReference type="CDD" id="cd23422">
    <property type="entry name" value="beta-trefoil_Ricin_MPL_CNL"/>
    <property type="match status" value="1"/>
</dbReference>
<dbReference type="RefSeq" id="XP_001840412.2">
    <property type="nucleotide sequence ID" value="XM_001840360.2"/>
</dbReference>
<evidence type="ECO:0000313" key="2">
    <source>
        <dbReference type="EMBL" id="EAU81468.2"/>
    </source>
</evidence>
<protein>
    <recommendedName>
        <fullName evidence="1">Ricin B lectin domain-containing protein</fullName>
    </recommendedName>
</protein>
<dbReference type="InParanoid" id="A8PCJ2"/>
<dbReference type="PROSITE" id="PS50231">
    <property type="entry name" value="RICIN_B_LECTIN"/>
    <property type="match status" value="1"/>
</dbReference>
<proteinExistence type="predicted"/>
<evidence type="ECO:0000313" key="3">
    <source>
        <dbReference type="Proteomes" id="UP000001861"/>
    </source>
</evidence>
<name>A8PCJ2_COPC7</name>
<gene>
    <name evidence="2" type="ORF">CC1G_05298</name>
</gene>
<dbReference type="GeneID" id="6017054"/>
<dbReference type="STRING" id="240176.A8PCJ2"/>
<keyword evidence="3" id="KW-1185">Reference proteome</keyword>
<dbReference type="OMA" id="MSFEAGK"/>
<dbReference type="OrthoDB" id="2131701at2759"/>
<reference evidence="2 3" key="1">
    <citation type="journal article" date="2010" name="Proc. Natl. Acad. Sci. U.S.A.">
        <title>Insights into evolution of multicellular fungi from the assembled chromosomes of the mushroom Coprinopsis cinerea (Coprinus cinereus).</title>
        <authorList>
            <person name="Stajich J.E."/>
            <person name="Wilke S.K."/>
            <person name="Ahren D."/>
            <person name="Au C.H."/>
            <person name="Birren B.W."/>
            <person name="Borodovsky M."/>
            <person name="Burns C."/>
            <person name="Canback B."/>
            <person name="Casselton L.A."/>
            <person name="Cheng C.K."/>
            <person name="Deng J."/>
            <person name="Dietrich F.S."/>
            <person name="Fargo D.C."/>
            <person name="Farman M.L."/>
            <person name="Gathman A.C."/>
            <person name="Goldberg J."/>
            <person name="Guigo R."/>
            <person name="Hoegger P.J."/>
            <person name="Hooker J.B."/>
            <person name="Huggins A."/>
            <person name="James T.Y."/>
            <person name="Kamada T."/>
            <person name="Kilaru S."/>
            <person name="Kodira C."/>
            <person name="Kues U."/>
            <person name="Kupfer D."/>
            <person name="Kwan H.S."/>
            <person name="Lomsadze A."/>
            <person name="Li W."/>
            <person name="Lilly W.W."/>
            <person name="Ma L.J."/>
            <person name="Mackey A.J."/>
            <person name="Manning G."/>
            <person name="Martin F."/>
            <person name="Muraguchi H."/>
            <person name="Natvig D.O."/>
            <person name="Palmerini H."/>
            <person name="Ramesh M.A."/>
            <person name="Rehmeyer C.J."/>
            <person name="Roe B.A."/>
            <person name="Shenoy N."/>
            <person name="Stanke M."/>
            <person name="Ter-Hovhannisyan V."/>
            <person name="Tunlid A."/>
            <person name="Velagapudi R."/>
            <person name="Vision T.J."/>
            <person name="Zeng Q."/>
            <person name="Zolan M.E."/>
            <person name="Pukkila P.J."/>
        </authorList>
    </citation>
    <scope>NUCLEOTIDE SEQUENCE [LARGE SCALE GENOMIC DNA]</scope>
    <source>
        <strain evidence="3">Okayama-7 / 130 / ATCC MYA-4618 / FGSC 9003</strain>
    </source>
</reference>
<comment type="caution">
    <text evidence="2">The sequence shown here is derived from an EMBL/GenBank/DDBJ whole genome shotgun (WGS) entry which is preliminary data.</text>
</comment>
<dbReference type="AlphaFoldDB" id="A8PCJ2"/>
<accession>A8PCJ2</accession>
<dbReference type="HOGENOM" id="CLU_119132_0_0_1"/>
<dbReference type="InterPro" id="IPR035992">
    <property type="entry name" value="Ricin_B-like_lectins"/>
</dbReference>
<dbReference type="InterPro" id="IPR000772">
    <property type="entry name" value="Ricin_B_lectin"/>
</dbReference>
<dbReference type="Proteomes" id="UP000001861">
    <property type="component" value="Unassembled WGS sequence"/>
</dbReference>
<dbReference type="KEGG" id="cci:CC1G_05298"/>
<dbReference type="EMBL" id="AACS02000011">
    <property type="protein sequence ID" value="EAU81468.2"/>
    <property type="molecule type" value="Genomic_DNA"/>
</dbReference>
<organism evidence="2 3">
    <name type="scientific">Coprinopsis cinerea (strain Okayama-7 / 130 / ATCC MYA-4618 / FGSC 9003)</name>
    <name type="common">Inky cap fungus</name>
    <name type="synonym">Hormographiella aspergillata</name>
    <dbReference type="NCBI Taxonomy" id="240176"/>
    <lineage>
        <taxon>Eukaryota</taxon>
        <taxon>Fungi</taxon>
        <taxon>Dikarya</taxon>
        <taxon>Basidiomycota</taxon>
        <taxon>Agaricomycotina</taxon>
        <taxon>Agaricomycetes</taxon>
        <taxon>Agaricomycetidae</taxon>
        <taxon>Agaricales</taxon>
        <taxon>Agaricineae</taxon>
        <taxon>Psathyrellaceae</taxon>
        <taxon>Coprinopsis</taxon>
    </lineage>
</organism>
<dbReference type="VEuPathDB" id="FungiDB:CC1G_05298"/>
<evidence type="ECO:0000259" key="1">
    <source>
        <dbReference type="Pfam" id="PF14200"/>
    </source>
</evidence>
<dbReference type="eggNOG" id="ENOG502SG4G">
    <property type="taxonomic scope" value="Eukaryota"/>
</dbReference>
<feature type="domain" description="Ricin B lectin" evidence="1">
    <location>
        <begin position="37"/>
        <end position="124"/>
    </location>
</feature>
<dbReference type="SUPFAM" id="SSF50370">
    <property type="entry name" value="Ricin B-like lectins"/>
    <property type="match status" value="1"/>
</dbReference>
<dbReference type="Gene3D" id="2.80.10.50">
    <property type="match status" value="1"/>
</dbReference>
<sequence length="140" mass="15404">MVEPGRYKIVNAQGGTVVDLNTSNNWNIHACAAHGGDNQHWDIEQTDDGHFHIKNAESGGYLAIVDGAPGDGVDAVHWEDPFAWAIWPDENDDSVWRIGVPDSPFHLDLTNHGDSADGTPIQVWGAWEGRNQCWIFEAGM</sequence>